<comment type="caution">
    <text evidence="1">The sequence shown here is derived from an EMBL/GenBank/DDBJ whole genome shotgun (WGS) entry which is preliminary data.</text>
</comment>
<reference evidence="1 2" key="1">
    <citation type="journal article" date="2014" name="PLoS Genet.">
        <title>Phylogenetically driven sequencing of extremely halophilic archaea reveals strategies for static and dynamic osmo-response.</title>
        <authorList>
            <person name="Becker E.A."/>
            <person name="Seitzer P.M."/>
            <person name="Tritt A."/>
            <person name="Larsen D."/>
            <person name="Krusor M."/>
            <person name="Yao A.I."/>
            <person name="Wu D."/>
            <person name="Madern D."/>
            <person name="Eisen J.A."/>
            <person name="Darling A.E."/>
            <person name="Facciotti M.T."/>
        </authorList>
    </citation>
    <scope>NUCLEOTIDE SEQUENCE [LARGE SCALE GENOMIC DNA]</scope>
    <source>
        <strain evidence="1 2">JCM 14848</strain>
    </source>
</reference>
<proteinExistence type="predicted"/>
<dbReference type="InParanoid" id="M0D2H2"/>
<evidence type="ECO:0000313" key="1">
    <source>
        <dbReference type="EMBL" id="ELZ29013.1"/>
    </source>
</evidence>
<sequence>MFLSPELAIRITEVFWEFIGRALGLCRVRIQEFVSDTEGEERTNVRVVGRRGARFQVPGTNTALEVAGVPSTVEDVQLLEGRYSPLLV</sequence>
<dbReference type="AlphaFoldDB" id="M0D2H2"/>
<name>M0D2H2_HALPD</name>
<dbReference type="EMBL" id="AOIV01000035">
    <property type="protein sequence ID" value="ELZ29013.1"/>
    <property type="molecule type" value="Genomic_DNA"/>
</dbReference>
<protein>
    <submittedName>
        <fullName evidence="1">Uncharacterized protein</fullName>
    </submittedName>
</protein>
<accession>M0D2H2</accession>
<gene>
    <name evidence="1" type="ORF">C474_13964</name>
</gene>
<evidence type="ECO:0000313" key="2">
    <source>
        <dbReference type="Proteomes" id="UP000011513"/>
    </source>
</evidence>
<organism evidence="1 2">
    <name type="scientific">Halogeometricum pallidum JCM 14848</name>
    <dbReference type="NCBI Taxonomy" id="1227487"/>
    <lineage>
        <taxon>Archaea</taxon>
        <taxon>Methanobacteriati</taxon>
        <taxon>Methanobacteriota</taxon>
        <taxon>Stenosarchaea group</taxon>
        <taxon>Halobacteria</taxon>
        <taxon>Halobacteriales</taxon>
        <taxon>Haloferacaceae</taxon>
        <taxon>Halogeometricum</taxon>
    </lineage>
</organism>
<keyword evidence="2" id="KW-1185">Reference proteome</keyword>
<dbReference type="Proteomes" id="UP000011513">
    <property type="component" value="Unassembled WGS sequence"/>
</dbReference>